<reference evidence="10 11" key="1">
    <citation type="submission" date="2024-04" db="EMBL/GenBank/DDBJ databases">
        <title>Tritrichomonas musculus Genome.</title>
        <authorList>
            <person name="Alves-Ferreira E."/>
            <person name="Grigg M."/>
            <person name="Lorenzi H."/>
            <person name="Galac M."/>
        </authorList>
    </citation>
    <scope>NUCLEOTIDE SEQUENCE [LARGE SCALE GENOMIC DNA]</scope>
    <source>
        <strain evidence="10 11">EAF2021</strain>
    </source>
</reference>
<feature type="transmembrane region" description="Helical" evidence="9">
    <location>
        <begin position="6"/>
        <end position="27"/>
    </location>
</feature>
<gene>
    <name evidence="10" type="ORF">M9Y10_034568</name>
</gene>
<keyword evidence="7" id="KW-0333">Golgi apparatus</keyword>
<evidence type="ECO:0000256" key="3">
    <source>
        <dbReference type="ARBA" id="ARBA00022692"/>
    </source>
</evidence>
<dbReference type="PANTHER" id="PTHR13572">
    <property type="entry name" value="ENDO-ALPHA-1,2-MANNOSIDASE"/>
    <property type="match status" value="1"/>
</dbReference>
<sequence length="385" mass="44788">MVNLHSLHRVFTGCIAISLSLFLLFGIDISKPLQKKETIVFKQQENLTKQVMIEYIGKYGNPIVDSKWVTWRHKLFKYSENYDEPPNHLATQLFPHLGLYSSHDFSLLRHHCAVLYGIGVDSIILQWWGKNHTDEIENNDVAGFTDTTLELLLDAANEFGIKVLVQIPSYQSRSNQSVYDDLKYLHQKYFNHPSYMRIDNKPVVIVYDPHLIDNLFRTILTLNSRDSISCYFIASVSEKYHVGTAYEDGFDSIFTYFASEASTWCSNISNWKSLKKDCKERGINFIPTVGPGYNDQKIERWNRENIRNREAGNYYERMWRAAVKVNPSIVVINSFNHWFEGTQIEPALERSGYIFNDDLWAGPRSSNEAFLKLTKKWIDKFKGFS</sequence>
<evidence type="ECO:0000256" key="8">
    <source>
        <dbReference type="ARBA" id="ARBA00023136"/>
    </source>
</evidence>
<evidence type="ECO:0000256" key="6">
    <source>
        <dbReference type="ARBA" id="ARBA00022989"/>
    </source>
</evidence>
<comment type="similarity">
    <text evidence="2">Belongs to the glycosyl hydrolase 99 family.</text>
</comment>
<dbReference type="Pfam" id="PF16317">
    <property type="entry name" value="Glyco_hydro_99"/>
    <property type="match status" value="1"/>
</dbReference>
<evidence type="ECO:0000313" key="10">
    <source>
        <dbReference type="EMBL" id="KAK8889814.1"/>
    </source>
</evidence>
<dbReference type="InterPro" id="IPR026071">
    <property type="entry name" value="Glyco_Hydrolase_99"/>
</dbReference>
<dbReference type="SUPFAM" id="SSF51445">
    <property type="entry name" value="(Trans)glycosidases"/>
    <property type="match status" value="1"/>
</dbReference>
<evidence type="ECO:0000256" key="1">
    <source>
        <dbReference type="ARBA" id="ARBA00004323"/>
    </source>
</evidence>
<comment type="caution">
    <text evidence="10">The sequence shown here is derived from an EMBL/GenBank/DDBJ whole genome shotgun (WGS) entry which is preliminary data.</text>
</comment>
<comment type="subcellular location">
    <subcellularLocation>
        <location evidence="1">Golgi apparatus membrane</location>
        <topology evidence="1">Single-pass type II membrane protein</topology>
    </subcellularLocation>
</comment>
<evidence type="ECO:0008006" key="12">
    <source>
        <dbReference type="Google" id="ProtNLM"/>
    </source>
</evidence>
<accession>A0ABR2KFB0</accession>
<evidence type="ECO:0000256" key="2">
    <source>
        <dbReference type="ARBA" id="ARBA00009559"/>
    </source>
</evidence>
<organism evidence="10 11">
    <name type="scientific">Tritrichomonas musculus</name>
    <dbReference type="NCBI Taxonomy" id="1915356"/>
    <lineage>
        <taxon>Eukaryota</taxon>
        <taxon>Metamonada</taxon>
        <taxon>Parabasalia</taxon>
        <taxon>Tritrichomonadida</taxon>
        <taxon>Tritrichomonadidae</taxon>
        <taxon>Tritrichomonas</taxon>
    </lineage>
</organism>
<evidence type="ECO:0000256" key="4">
    <source>
        <dbReference type="ARBA" id="ARBA00022801"/>
    </source>
</evidence>
<keyword evidence="4" id="KW-0378">Hydrolase</keyword>
<dbReference type="EMBL" id="JAPFFF010000005">
    <property type="protein sequence ID" value="KAK8889814.1"/>
    <property type="molecule type" value="Genomic_DNA"/>
</dbReference>
<evidence type="ECO:0000256" key="5">
    <source>
        <dbReference type="ARBA" id="ARBA00022968"/>
    </source>
</evidence>
<evidence type="ECO:0000313" key="11">
    <source>
        <dbReference type="Proteomes" id="UP001470230"/>
    </source>
</evidence>
<keyword evidence="5" id="KW-0735">Signal-anchor</keyword>
<keyword evidence="3 9" id="KW-0812">Transmembrane</keyword>
<keyword evidence="11" id="KW-1185">Reference proteome</keyword>
<dbReference type="PANTHER" id="PTHR13572:SF4">
    <property type="entry name" value="RE57134P"/>
    <property type="match status" value="1"/>
</dbReference>
<evidence type="ECO:0000256" key="9">
    <source>
        <dbReference type="SAM" id="Phobius"/>
    </source>
</evidence>
<protein>
    <recommendedName>
        <fullName evidence="12">Glycoprotein endo-alpha-1,2-mannosidase</fullName>
    </recommendedName>
</protein>
<keyword evidence="8 9" id="KW-0472">Membrane</keyword>
<dbReference type="Proteomes" id="UP001470230">
    <property type="component" value="Unassembled WGS sequence"/>
</dbReference>
<proteinExistence type="inferred from homology"/>
<name>A0ABR2KFB0_9EUKA</name>
<dbReference type="Gene3D" id="3.20.20.80">
    <property type="entry name" value="Glycosidases"/>
    <property type="match status" value="1"/>
</dbReference>
<keyword evidence="6 9" id="KW-1133">Transmembrane helix</keyword>
<evidence type="ECO:0000256" key="7">
    <source>
        <dbReference type="ARBA" id="ARBA00023034"/>
    </source>
</evidence>
<dbReference type="InterPro" id="IPR017853">
    <property type="entry name" value="GH"/>
</dbReference>
<dbReference type="CDD" id="cd11574">
    <property type="entry name" value="GH99"/>
    <property type="match status" value="1"/>
</dbReference>